<dbReference type="PATRIC" id="fig|1359193.3.peg.1147"/>
<dbReference type="CDD" id="cd07344">
    <property type="entry name" value="M48_yhfN_like"/>
    <property type="match status" value="1"/>
</dbReference>
<name>A0A0F3QC82_RICBE</name>
<dbReference type="Pfam" id="PF01863">
    <property type="entry name" value="YgjP-like"/>
    <property type="match status" value="1"/>
</dbReference>
<dbReference type="Proteomes" id="UP000033661">
    <property type="component" value="Unassembled WGS sequence"/>
</dbReference>
<evidence type="ECO:0000259" key="1">
    <source>
        <dbReference type="Pfam" id="PF01863"/>
    </source>
</evidence>
<organism evidence="2 3">
    <name type="scientific">Rickettsia bellii str. RML An4</name>
    <dbReference type="NCBI Taxonomy" id="1359193"/>
    <lineage>
        <taxon>Bacteria</taxon>
        <taxon>Pseudomonadati</taxon>
        <taxon>Pseudomonadota</taxon>
        <taxon>Alphaproteobacteria</taxon>
        <taxon>Rickettsiales</taxon>
        <taxon>Rickettsiaceae</taxon>
        <taxon>Rickettsieae</taxon>
        <taxon>Rickettsia</taxon>
        <taxon>belli group</taxon>
    </lineage>
</organism>
<protein>
    <recommendedName>
        <fullName evidence="1">YgjP-like metallopeptidase domain-containing protein</fullName>
    </recommendedName>
</protein>
<dbReference type="InterPro" id="IPR002725">
    <property type="entry name" value="YgjP-like_metallopeptidase"/>
</dbReference>
<dbReference type="AlphaFoldDB" id="A0A0F3QC82"/>
<keyword evidence="3" id="KW-1185">Reference proteome</keyword>
<dbReference type="Gene3D" id="3.30.2010.10">
    <property type="entry name" value="Metalloproteases ('zincins'), catalytic domain"/>
    <property type="match status" value="1"/>
</dbReference>
<comment type="caution">
    <text evidence="2">The sequence shown here is derived from an EMBL/GenBank/DDBJ whole genome shotgun (WGS) entry which is preliminary data.</text>
</comment>
<feature type="domain" description="YgjP-like metallopeptidase" evidence="1">
    <location>
        <begin position="24"/>
        <end position="220"/>
    </location>
</feature>
<proteinExistence type="predicted"/>
<sequence>MELITLTKYGDPQNVAVRRSTQAKNISIRITHKGAELVLPLKVKAERGYNFLLSKENWVRQKLRRNVTKPINEENKISILGKNYQIIHTDSPENQVKLQNDALEVYCSKVLKKISIEVFLKKKLLSEIKAIVETISKKHNLIYSNIRIMKNVTTKWGSCSSCGNLSFNWRIVFAPYEVLKYLVAHEMAHLKEMNHSKNFWQLVEDIYPEYQTAKLWLKRNGRNLYSYLL</sequence>
<dbReference type="RefSeq" id="WP_045799039.1">
    <property type="nucleotide sequence ID" value="NZ_LAOI01000001.1"/>
</dbReference>
<evidence type="ECO:0000313" key="3">
    <source>
        <dbReference type="Proteomes" id="UP000033661"/>
    </source>
</evidence>
<evidence type="ECO:0000313" key="2">
    <source>
        <dbReference type="EMBL" id="KJV90185.1"/>
    </source>
</evidence>
<dbReference type="PANTHER" id="PTHR30399">
    <property type="entry name" value="UNCHARACTERIZED PROTEIN YGJP"/>
    <property type="match status" value="1"/>
</dbReference>
<dbReference type="PANTHER" id="PTHR30399:SF1">
    <property type="entry name" value="UTP PYROPHOSPHATASE"/>
    <property type="match status" value="1"/>
</dbReference>
<dbReference type="InterPro" id="IPR053136">
    <property type="entry name" value="UTP_pyrophosphatase-like"/>
</dbReference>
<dbReference type="EMBL" id="LAOI01000001">
    <property type="protein sequence ID" value="KJV90185.1"/>
    <property type="molecule type" value="Genomic_DNA"/>
</dbReference>
<accession>A0A0F3QC82</accession>
<reference evidence="2 3" key="1">
    <citation type="submission" date="2015-02" db="EMBL/GenBank/DDBJ databases">
        <title>Genome Sequencing of Rickettsiales.</title>
        <authorList>
            <person name="Daugherty S.C."/>
            <person name="Su Q."/>
            <person name="Abolude K."/>
            <person name="Beier-Sexton M."/>
            <person name="Carlyon J.A."/>
            <person name="Carter R."/>
            <person name="Day N.P."/>
            <person name="Dumler S.J."/>
            <person name="Dyachenko V."/>
            <person name="Godinez A."/>
            <person name="Kurtti T.J."/>
            <person name="Lichay M."/>
            <person name="Mullins K.E."/>
            <person name="Ott S."/>
            <person name="Pappas-Brown V."/>
            <person name="Paris D.H."/>
            <person name="Patel P."/>
            <person name="Richards A.L."/>
            <person name="Sadzewicz L."/>
            <person name="Sears K."/>
            <person name="Seidman D."/>
            <person name="Sengamalay N."/>
            <person name="Stenos J."/>
            <person name="Tallon L.J."/>
            <person name="Vincent G."/>
            <person name="Fraser C.M."/>
            <person name="Munderloh U."/>
            <person name="Dunning-Hotopp J.C."/>
        </authorList>
    </citation>
    <scope>NUCLEOTIDE SEQUENCE [LARGE SCALE GENOMIC DNA]</scope>
    <source>
        <strain evidence="2 3">RML An4</strain>
    </source>
</reference>
<gene>
    <name evidence="2" type="ORF">RBEAN4_1187</name>
</gene>